<dbReference type="OrthoDB" id="3820010at2"/>
<reference evidence="1 2" key="1">
    <citation type="journal article" date="2014" name="Genome Announc.">
        <title>Draft Genome Sequence of the Antitrypanosomally Active Sponge-Associated Bacterium Actinokineospora sp. Strain EG49.</title>
        <authorList>
            <person name="Harjes J."/>
            <person name="Ryu T."/>
            <person name="Abdelmohsen U.R."/>
            <person name="Moitinho-Silva L."/>
            <person name="Horn H."/>
            <person name="Ravasi T."/>
            <person name="Hentschel U."/>
        </authorList>
    </citation>
    <scope>NUCLEOTIDE SEQUENCE [LARGE SCALE GENOMIC DNA]</scope>
    <source>
        <strain evidence="1 2">EG49</strain>
    </source>
</reference>
<dbReference type="InterPro" id="IPR054058">
    <property type="entry name" value="HTH_67"/>
</dbReference>
<proteinExistence type="predicted"/>
<name>W7IQC0_9PSEU</name>
<comment type="caution">
    <text evidence="1">The sequence shown here is derived from an EMBL/GenBank/DDBJ whole genome shotgun (WGS) entry which is preliminary data.</text>
</comment>
<accession>A0A8E2X3E8</accession>
<dbReference type="STRING" id="909613.UO65_2168"/>
<dbReference type="NCBIfam" id="NF047719">
    <property type="entry name" value="SCO6745_fam_HTH"/>
    <property type="match status" value="1"/>
</dbReference>
<protein>
    <submittedName>
        <fullName evidence="1">Uncharacterized protein</fullName>
    </submittedName>
</protein>
<dbReference type="Pfam" id="PF21863">
    <property type="entry name" value="HTH_67"/>
    <property type="match status" value="1"/>
</dbReference>
<dbReference type="eggNOG" id="ENOG50340HG">
    <property type="taxonomic scope" value="Bacteria"/>
</dbReference>
<organism evidence="1 2">
    <name type="scientific">Actinokineospora spheciospongiae</name>
    <dbReference type="NCBI Taxonomy" id="909613"/>
    <lineage>
        <taxon>Bacteria</taxon>
        <taxon>Bacillati</taxon>
        <taxon>Actinomycetota</taxon>
        <taxon>Actinomycetes</taxon>
        <taxon>Pseudonocardiales</taxon>
        <taxon>Pseudonocardiaceae</taxon>
        <taxon>Actinokineospora</taxon>
    </lineage>
</organism>
<accession>W7IQC0</accession>
<dbReference type="AlphaFoldDB" id="W7IQC0"/>
<dbReference type="PATRIC" id="fig|909613.9.peg.2180"/>
<dbReference type="RefSeq" id="WP_035281190.1">
    <property type="nucleotide sequence ID" value="NZ_AYXG01000076.1"/>
</dbReference>
<evidence type="ECO:0000313" key="1">
    <source>
        <dbReference type="EMBL" id="EWC62578.1"/>
    </source>
</evidence>
<keyword evidence="2" id="KW-1185">Reference proteome</keyword>
<gene>
    <name evidence="1" type="ORF">UO65_2168</name>
</gene>
<evidence type="ECO:0000313" key="2">
    <source>
        <dbReference type="Proteomes" id="UP000019277"/>
    </source>
</evidence>
<sequence length="246" mass="25757">MTAVSVAAETRAVVQRLGGAFMTSAELAEQEAAAGQPANTLYFSGRAAALGAPTPLVAAETFGIFPPRMVELLLSRATLLPEAALAAYCEALWQWSRTHLAHATTPDRTADLLLAVVDAADASGLPLFAGLRAAPRPTDGPERLGHALMLFRELRGGLHFAALRACGVPLPAAVVADPGAGPDRLPLIGWRPEAITGLVATAKAIPNLTVRWEAAEDATNLRTDELLAALDPADRTELHQALLALE</sequence>
<dbReference type="Proteomes" id="UP000019277">
    <property type="component" value="Unassembled WGS sequence"/>
</dbReference>
<dbReference type="EMBL" id="AYXG01000076">
    <property type="protein sequence ID" value="EWC62578.1"/>
    <property type="molecule type" value="Genomic_DNA"/>
</dbReference>